<name>A0A7R9G938_9CRUS</name>
<dbReference type="PANTHER" id="PTHR23319">
    <property type="entry name" value="GRAM DOMAIN CONTAINING 1B, ISOFORM E"/>
    <property type="match status" value="1"/>
</dbReference>
<reference evidence="4" key="1">
    <citation type="submission" date="2020-11" db="EMBL/GenBank/DDBJ databases">
        <authorList>
            <person name="Tran Van P."/>
        </authorList>
    </citation>
    <scope>NUCLEOTIDE SEQUENCE</scope>
</reference>
<dbReference type="InterPro" id="IPR004182">
    <property type="entry name" value="GRAM"/>
</dbReference>
<dbReference type="Proteomes" id="UP000678499">
    <property type="component" value="Unassembled WGS sequence"/>
</dbReference>
<feature type="region of interest" description="Disordered" evidence="1">
    <location>
        <begin position="287"/>
        <end position="308"/>
    </location>
</feature>
<dbReference type="InterPro" id="IPR011993">
    <property type="entry name" value="PH-like_dom_sf"/>
</dbReference>
<dbReference type="GO" id="GO:0120015">
    <property type="term" value="F:sterol transfer activity"/>
    <property type="evidence" value="ECO:0007669"/>
    <property type="project" value="TreeGrafter"/>
</dbReference>
<protein>
    <recommendedName>
        <fullName evidence="3">GRAM domain-containing protein</fullName>
    </recommendedName>
</protein>
<accession>A0A7R9G938</accession>
<sequence>MEASCRDQSDSDLVERRLKKCQQLFDINSKEDLFADFSCAYTGDVLLYGRLYIFKNSFAFHSKFLGHVTKFTIPLEAVKEISKERTAKIIPNAIGVSTNSNKFIFGSLLSRRNAFQVMNRVFTLYKEQTTPASVQDEELPVLSNHGLKFRYVRDNWREEKPERAISRDEFTQEDSTLSSLTQKTLEFSSTKASRHVPSRRSEIHILLIACSTLLIASVVFSVITLWRFYYLPGTTLERNMDLGTANAEVYLLPEALTARLRVLDDEVHKIAAIRKTLEKLADDYRKSEATPDFGSCQDLTSEKRLSNK</sequence>
<feature type="transmembrane region" description="Helical" evidence="2">
    <location>
        <begin position="203"/>
        <end position="230"/>
    </location>
</feature>
<keyword evidence="2" id="KW-0812">Transmembrane</keyword>
<dbReference type="EMBL" id="CAJPEX010000169">
    <property type="protein sequence ID" value="CAG0913910.1"/>
    <property type="molecule type" value="Genomic_DNA"/>
</dbReference>
<dbReference type="GO" id="GO:0005789">
    <property type="term" value="C:endoplasmic reticulum membrane"/>
    <property type="evidence" value="ECO:0007669"/>
    <property type="project" value="TreeGrafter"/>
</dbReference>
<gene>
    <name evidence="4" type="ORF">NMOB1V02_LOCUS1629</name>
</gene>
<dbReference type="GO" id="GO:0140268">
    <property type="term" value="C:endoplasmic reticulum-plasma membrane contact site"/>
    <property type="evidence" value="ECO:0007669"/>
    <property type="project" value="TreeGrafter"/>
</dbReference>
<dbReference type="GO" id="GO:0005886">
    <property type="term" value="C:plasma membrane"/>
    <property type="evidence" value="ECO:0007669"/>
    <property type="project" value="TreeGrafter"/>
</dbReference>
<keyword evidence="2" id="KW-1133">Transmembrane helix</keyword>
<dbReference type="EMBL" id="OA882206">
    <property type="protein sequence ID" value="CAD7273758.1"/>
    <property type="molecule type" value="Genomic_DNA"/>
</dbReference>
<dbReference type="OrthoDB" id="74360at2759"/>
<dbReference type="Pfam" id="PF02893">
    <property type="entry name" value="GRAM"/>
    <property type="match status" value="1"/>
</dbReference>
<keyword evidence="5" id="KW-1185">Reference proteome</keyword>
<dbReference type="GO" id="GO:0032366">
    <property type="term" value="P:intracellular sterol transport"/>
    <property type="evidence" value="ECO:0007669"/>
    <property type="project" value="TreeGrafter"/>
</dbReference>
<dbReference type="SMART" id="SM00568">
    <property type="entry name" value="GRAM"/>
    <property type="match status" value="1"/>
</dbReference>
<dbReference type="InterPro" id="IPR051482">
    <property type="entry name" value="Cholesterol_transport"/>
</dbReference>
<evidence type="ECO:0000256" key="2">
    <source>
        <dbReference type="SAM" id="Phobius"/>
    </source>
</evidence>
<dbReference type="PANTHER" id="PTHR23319:SF13">
    <property type="entry name" value="GRAM DOMAIN-CONTAINING PROTEIN"/>
    <property type="match status" value="1"/>
</dbReference>
<feature type="domain" description="GRAM" evidence="3">
    <location>
        <begin position="19"/>
        <end position="85"/>
    </location>
</feature>
<evidence type="ECO:0000259" key="3">
    <source>
        <dbReference type="SMART" id="SM00568"/>
    </source>
</evidence>
<organism evidence="4">
    <name type="scientific">Notodromas monacha</name>
    <dbReference type="NCBI Taxonomy" id="399045"/>
    <lineage>
        <taxon>Eukaryota</taxon>
        <taxon>Metazoa</taxon>
        <taxon>Ecdysozoa</taxon>
        <taxon>Arthropoda</taxon>
        <taxon>Crustacea</taxon>
        <taxon>Oligostraca</taxon>
        <taxon>Ostracoda</taxon>
        <taxon>Podocopa</taxon>
        <taxon>Podocopida</taxon>
        <taxon>Cypridocopina</taxon>
        <taxon>Cypridoidea</taxon>
        <taxon>Cyprididae</taxon>
        <taxon>Notodromas</taxon>
    </lineage>
</organism>
<keyword evidence="2" id="KW-0472">Membrane</keyword>
<evidence type="ECO:0000313" key="4">
    <source>
        <dbReference type="EMBL" id="CAD7273758.1"/>
    </source>
</evidence>
<dbReference type="AlphaFoldDB" id="A0A7R9G938"/>
<dbReference type="Gene3D" id="2.30.29.30">
    <property type="entry name" value="Pleckstrin-homology domain (PH domain)/Phosphotyrosine-binding domain (PTB)"/>
    <property type="match status" value="1"/>
</dbReference>
<evidence type="ECO:0000313" key="5">
    <source>
        <dbReference type="Proteomes" id="UP000678499"/>
    </source>
</evidence>
<dbReference type="CDD" id="cd13220">
    <property type="entry name" value="PH-GRAM_GRAMDC"/>
    <property type="match status" value="1"/>
</dbReference>
<evidence type="ECO:0000256" key="1">
    <source>
        <dbReference type="SAM" id="MobiDB-lite"/>
    </source>
</evidence>
<proteinExistence type="predicted"/>
<dbReference type="GO" id="GO:0032934">
    <property type="term" value="F:sterol binding"/>
    <property type="evidence" value="ECO:0007669"/>
    <property type="project" value="TreeGrafter"/>
</dbReference>